<dbReference type="SMART" id="SM00983">
    <property type="entry name" value="TPK_B1_binding"/>
    <property type="match status" value="1"/>
</dbReference>
<dbReference type="GO" id="GO:0005524">
    <property type="term" value="F:ATP binding"/>
    <property type="evidence" value="ECO:0007669"/>
    <property type="project" value="UniProtKB-KW"/>
</dbReference>
<proteinExistence type="predicted"/>
<dbReference type="EMBL" id="CP003137">
    <property type="protein sequence ID" value="AEV95313.1"/>
    <property type="molecule type" value="Genomic_DNA"/>
</dbReference>
<dbReference type="EC" id="2.7.6.2" evidence="5"/>
<dbReference type="KEGG" id="pce:PECL_1045"/>
<dbReference type="InterPro" id="IPR007371">
    <property type="entry name" value="TPK_catalytic"/>
</dbReference>
<dbReference type="AlphaFoldDB" id="G8PDH8"/>
<evidence type="ECO:0000259" key="6">
    <source>
        <dbReference type="SMART" id="SM00983"/>
    </source>
</evidence>
<dbReference type="HOGENOM" id="CLU_044237_1_0_9"/>
<reference evidence="7 8" key="1">
    <citation type="journal article" date="2012" name="J. Bacteriol.">
        <title>Complete Genome Sequence of the Beer Spoilage Organism Pediococcus claussenii ATCC BAA-344T.</title>
        <authorList>
            <person name="Pittet V."/>
            <person name="Abegunde T."/>
            <person name="Marfleet T."/>
            <person name="Haakensen M."/>
            <person name="Morrow K."/>
            <person name="Jayaprakash T."/>
            <person name="Schroeder K."/>
            <person name="Trost B."/>
            <person name="Byrns S."/>
            <person name="Bergsveinson J."/>
            <person name="Kusalik A."/>
            <person name="Ziola B."/>
        </authorList>
    </citation>
    <scope>NUCLEOTIDE SEQUENCE [LARGE SCALE GENOMIC DNA]</scope>
    <source>
        <strain evidence="7 8">ATCC BAA-344</strain>
    </source>
</reference>
<evidence type="ECO:0000313" key="8">
    <source>
        <dbReference type="Proteomes" id="UP000005444"/>
    </source>
</evidence>
<dbReference type="GO" id="GO:0004788">
    <property type="term" value="F:thiamine diphosphokinase activity"/>
    <property type="evidence" value="ECO:0007669"/>
    <property type="project" value="UniProtKB-UniRule"/>
</dbReference>
<dbReference type="SUPFAM" id="SSF63999">
    <property type="entry name" value="Thiamin pyrophosphokinase, catalytic domain"/>
    <property type="match status" value="1"/>
</dbReference>
<dbReference type="PATRIC" id="fig|701521.8.peg.992"/>
<keyword evidence="1" id="KW-0808">Transferase</keyword>
<dbReference type="Proteomes" id="UP000005444">
    <property type="component" value="Chromosome"/>
</dbReference>
<dbReference type="RefSeq" id="WP_014215510.1">
    <property type="nucleotide sequence ID" value="NC_016605.1"/>
</dbReference>
<keyword evidence="3" id="KW-0418">Kinase</keyword>
<dbReference type="InterPro" id="IPR006282">
    <property type="entry name" value="Thi_PPkinase"/>
</dbReference>
<evidence type="ECO:0000256" key="3">
    <source>
        <dbReference type="ARBA" id="ARBA00022777"/>
    </source>
</evidence>
<name>G8PDH8_PEDCP</name>
<evidence type="ECO:0000256" key="2">
    <source>
        <dbReference type="ARBA" id="ARBA00022741"/>
    </source>
</evidence>
<dbReference type="GO" id="GO:0009229">
    <property type="term" value="P:thiamine diphosphate biosynthetic process"/>
    <property type="evidence" value="ECO:0007669"/>
    <property type="project" value="InterPro"/>
</dbReference>
<dbReference type="Pfam" id="PF04265">
    <property type="entry name" value="TPK_B1_binding"/>
    <property type="match status" value="1"/>
</dbReference>
<keyword evidence="8" id="KW-1185">Reference proteome</keyword>
<keyword evidence="4" id="KW-0067">ATP-binding</keyword>
<evidence type="ECO:0000256" key="1">
    <source>
        <dbReference type="ARBA" id="ARBA00022679"/>
    </source>
</evidence>
<dbReference type="STRING" id="701521.PECL_1045"/>
<sequence length="218" mass="24473">MARVNILIGGPTDQIPVDWETVTGIWIGVDRGSLRLVKAGISPALSLGDFDSIDEEDFQLVQEHSQKVLRVNEHKDDTDTELALKLVQEEFLDAEEVVVYGATGGRMDHLLSNIFAVLQPRFKDLIEKITLIDRQNLITFYHAGNHVIRKQMGYKYLGFVLLTGVTDLNLIDEKYTLDNYSCTYPRAFGSNEFIGNEAHFNFASGIVAAIQSRDLPKV</sequence>
<feature type="domain" description="Thiamin pyrophosphokinase thiamin-binding" evidence="6">
    <location>
        <begin position="144"/>
        <end position="208"/>
    </location>
</feature>
<evidence type="ECO:0000313" key="7">
    <source>
        <dbReference type="EMBL" id="AEV95313.1"/>
    </source>
</evidence>
<dbReference type="NCBIfam" id="TIGR01378">
    <property type="entry name" value="thi_PPkinase"/>
    <property type="match status" value="1"/>
</dbReference>
<dbReference type="Pfam" id="PF04263">
    <property type="entry name" value="TPK_catalytic"/>
    <property type="match status" value="1"/>
</dbReference>
<dbReference type="GO" id="GO:0006772">
    <property type="term" value="P:thiamine metabolic process"/>
    <property type="evidence" value="ECO:0007669"/>
    <property type="project" value="UniProtKB-UniRule"/>
</dbReference>
<evidence type="ECO:0000256" key="4">
    <source>
        <dbReference type="ARBA" id="ARBA00022840"/>
    </source>
</evidence>
<dbReference type="GO" id="GO:0016301">
    <property type="term" value="F:kinase activity"/>
    <property type="evidence" value="ECO:0007669"/>
    <property type="project" value="UniProtKB-KW"/>
</dbReference>
<protein>
    <recommendedName>
        <fullName evidence="5">Thiamine diphosphokinase</fullName>
        <ecNumber evidence="5">2.7.6.2</ecNumber>
    </recommendedName>
</protein>
<dbReference type="InterPro" id="IPR053149">
    <property type="entry name" value="TPK"/>
</dbReference>
<dbReference type="CDD" id="cd07995">
    <property type="entry name" value="TPK"/>
    <property type="match status" value="1"/>
</dbReference>
<accession>G8PDH8</accession>
<dbReference type="PANTHER" id="PTHR41299">
    <property type="entry name" value="THIAMINE PYROPHOSPHOKINASE"/>
    <property type="match status" value="1"/>
</dbReference>
<dbReference type="Gene3D" id="3.40.50.10240">
    <property type="entry name" value="Thiamin pyrophosphokinase, catalytic domain"/>
    <property type="match status" value="1"/>
</dbReference>
<organism evidence="7 8">
    <name type="scientific">Pediococcus claussenii (strain ATCC BAA-344 / DSM 14800 / JCM 18046 / KCTC 3811 / LMG 21948 / P06)</name>
    <dbReference type="NCBI Taxonomy" id="701521"/>
    <lineage>
        <taxon>Bacteria</taxon>
        <taxon>Bacillati</taxon>
        <taxon>Bacillota</taxon>
        <taxon>Bacilli</taxon>
        <taxon>Lactobacillales</taxon>
        <taxon>Lactobacillaceae</taxon>
        <taxon>Pediococcus</taxon>
    </lineage>
</organism>
<gene>
    <name evidence="7" type="ordered locus">PECL_1045</name>
</gene>
<dbReference type="InterPro" id="IPR036759">
    <property type="entry name" value="TPK_catalytic_sf"/>
</dbReference>
<dbReference type="InterPro" id="IPR007373">
    <property type="entry name" value="Thiamin_PyroPKinase_B1-bd"/>
</dbReference>
<dbReference type="GO" id="GO:0030975">
    <property type="term" value="F:thiamine binding"/>
    <property type="evidence" value="ECO:0007669"/>
    <property type="project" value="InterPro"/>
</dbReference>
<dbReference type="PANTHER" id="PTHR41299:SF1">
    <property type="entry name" value="THIAMINE PYROPHOSPHOKINASE"/>
    <property type="match status" value="1"/>
</dbReference>
<dbReference type="eggNOG" id="COG1564">
    <property type="taxonomic scope" value="Bacteria"/>
</dbReference>
<evidence type="ECO:0000256" key="5">
    <source>
        <dbReference type="NCBIfam" id="TIGR01378"/>
    </source>
</evidence>
<keyword evidence="2" id="KW-0547">Nucleotide-binding</keyword>